<sequence>MSLPMPNLDDRRFQDLVDEAKYLVQRNCPEWTDHNVSDPGVTLIETFAQMVDQVLYRLNRVPDLHYLRFLDLIGVRLFAPTAARTDVTFWLSAARDVPVVVSAGKQVASVRDEVEDPVVFTVERTLTIVPCSLAGLATGDADPGVPPVDRTDELLVGGEPACFAENPAPGDIVYFGLSDAVPGCAVLLRMDCEVEGQGVDPHDPPWVWEAWDGHGWAAGEIDRDSTGAFNRPGDVVLHVPPGHTASVLAGRHAGWIRCRLTEPKQNQPFFQRSPRLRSVEASTIGGTVGAVHAEVVHGEIVGTSDGLPGQRFPLGRRPVVAGGDELIVEVSGPDGWQEWTEVSSFAESGPEDRHVQLDRVAGEIAFGPAVRQPEGGVRYYGAVPAKAAAIRVPAYRAGGGRRGNVAREVLEVQRDPIPFVSTVVNRRPATGGVDGESVRDAAVRGPLLLRTRDRAVTAEDYEQLAREAAPEAARVRCVPAHGPDGRETGAIRVLVVPAVPDTGELRFATLMLDPGMRTRIERYLDERRCVGALVSVEAPFYHGVTVVARLRSRRRTSPGSLGPRATQALYDYFNPLTGGPDGDGWPFGRPVQSGEVFAVLQRLPGVEMVEDVRLFAANPVTRERGEQVDRLDLPPHALAFSFGHQVRVRESDR</sequence>
<name>A0A075UYG6_9PSEU</name>
<dbReference type="KEGG" id="aja:AJAP_22970"/>
<evidence type="ECO:0000313" key="1">
    <source>
        <dbReference type="EMBL" id="AIG77449.1"/>
    </source>
</evidence>
<dbReference type="RefSeq" id="WP_038515059.1">
    <property type="nucleotide sequence ID" value="NZ_CP008953.1"/>
</dbReference>
<proteinExistence type="predicted"/>
<protein>
    <submittedName>
        <fullName evidence="1">Uncharacterized protein</fullName>
    </submittedName>
</protein>
<dbReference type="NCBIfam" id="TIGR02243">
    <property type="entry name" value="putative baseplate assembly protein"/>
    <property type="match status" value="1"/>
</dbReference>
<gene>
    <name evidence="1" type="ORF">AJAP_22970</name>
</gene>
<dbReference type="AlphaFoldDB" id="A0A075UYG6"/>
<dbReference type="HOGENOM" id="CLU_024495_0_0_11"/>
<keyword evidence="2" id="KW-1185">Reference proteome</keyword>
<dbReference type="InterPro" id="IPR011749">
    <property type="entry name" value="CHP02243"/>
</dbReference>
<dbReference type="EMBL" id="CP008953">
    <property type="protein sequence ID" value="AIG77449.1"/>
    <property type="molecule type" value="Genomic_DNA"/>
</dbReference>
<reference evidence="1 2" key="1">
    <citation type="journal article" date="2014" name="J. Biotechnol.">
        <title>Complete genome sequence of the actinobacterium Amycolatopsis japonica MG417-CF17(T) (=DSM 44213T) producing (S,S)-N,N'-ethylenediaminedisuccinic acid.</title>
        <authorList>
            <person name="Stegmann E."/>
            <person name="Albersmeier A."/>
            <person name="Spohn M."/>
            <person name="Gert H."/>
            <person name="Weber T."/>
            <person name="Wohlleben W."/>
            <person name="Kalinowski J."/>
            <person name="Ruckert C."/>
        </authorList>
    </citation>
    <scope>NUCLEOTIDE SEQUENCE [LARGE SCALE GENOMIC DNA]</scope>
    <source>
        <strain evidence="2">MG417-CF17 (DSM 44213)</strain>
    </source>
</reference>
<accession>A0A075UYG6</accession>
<evidence type="ECO:0000313" key="2">
    <source>
        <dbReference type="Proteomes" id="UP000028492"/>
    </source>
</evidence>
<dbReference type="eggNOG" id="COG3299">
    <property type="taxonomic scope" value="Bacteria"/>
</dbReference>
<dbReference type="STRING" id="208439.AJAP_22970"/>
<dbReference type="Proteomes" id="UP000028492">
    <property type="component" value="Chromosome"/>
</dbReference>
<organism evidence="1 2">
    <name type="scientific">Amycolatopsis japonica</name>
    <dbReference type="NCBI Taxonomy" id="208439"/>
    <lineage>
        <taxon>Bacteria</taxon>
        <taxon>Bacillati</taxon>
        <taxon>Actinomycetota</taxon>
        <taxon>Actinomycetes</taxon>
        <taxon>Pseudonocardiales</taxon>
        <taxon>Pseudonocardiaceae</taxon>
        <taxon>Amycolatopsis</taxon>
        <taxon>Amycolatopsis japonica group</taxon>
    </lineage>
</organism>